<accession>K1R8U3</accession>
<dbReference type="PANTHER" id="PTHR21357:SF4">
    <property type="entry name" value="FAM172 FAMILY PROTEIN HOMOLOG CG10038"/>
    <property type="match status" value="1"/>
</dbReference>
<reference evidence="4" key="1">
    <citation type="journal article" date="2012" name="Nature">
        <title>The oyster genome reveals stress adaptation and complexity of shell formation.</title>
        <authorList>
            <person name="Zhang G."/>
            <person name="Fang X."/>
            <person name="Guo X."/>
            <person name="Li L."/>
            <person name="Luo R."/>
            <person name="Xu F."/>
            <person name="Yang P."/>
            <person name="Zhang L."/>
            <person name="Wang X."/>
            <person name="Qi H."/>
            <person name="Xiong Z."/>
            <person name="Que H."/>
            <person name="Xie Y."/>
            <person name="Holland P.W."/>
            <person name="Paps J."/>
            <person name="Zhu Y."/>
            <person name="Wu F."/>
            <person name="Chen Y."/>
            <person name="Wang J."/>
            <person name="Peng C."/>
            <person name="Meng J."/>
            <person name="Yang L."/>
            <person name="Liu J."/>
            <person name="Wen B."/>
            <person name="Zhang N."/>
            <person name="Huang Z."/>
            <person name="Zhu Q."/>
            <person name="Feng Y."/>
            <person name="Mount A."/>
            <person name="Hedgecock D."/>
            <person name="Xu Z."/>
            <person name="Liu Y."/>
            <person name="Domazet-Loso T."/>
            <person name="Du Y."/>
            <person name="Sun X."/>
            <person name="Zhang S."/>
            <person name="Liu B."/>
            <person name="Cheng P."/>
            <person name="Jiang X."/>
            <person name="Li J."/>
            <person name="Fan D."/>
            <person name="Wang W."/>
            <person name="Fu W."/>
            <person name="Wang T."/>
            <person name="Wang B."/>
            <person name="Zhang J."/>
            <person name="Peng Z."/>
            <person name="Li Y."/>
            <person name="Li N."/>
            <person name="Wang J."/>
            <person name="Chen M."/>
            <person name="He Y."/>
            <person name="Tan F."/>
            <person name="Song X."/>
            <person name="Zheng Q."/>
            <person name="Huang R."/>
            <person name="Yang H."/>
            <person name="Du X."/>
            <person name="Chen L."/>
            <person name="Yang M."/>
            <person name="Gaffney P.M."/>
            <person name="Wang S."/>
            <person name="Luo L."/>
            <person name="She Z."/>
            <person name="Ming Y."/>
            <person name="Huang W."/>
            <person name="Zhang S."/>
            <person name="Huang B."/>
            <person name="Zhang Y."/>
            <person name="Qu T."/>
            <person name="Ni P."/>
            <person name="Miao G."/>
            <person name="Wang J."/>
            <person name="Wang Q."/>
            <person name="Steinberg C.E."/>
            <person name="Wang H."/>
            <person name="Li N."/>
            <person name="Qian L."/>
            <person name="Zhang G."/>
            <person name="Li Y."/>
            <person name="Yang H."/>
            <person name="Liu X."/>
            <person name="Wang J."/>
            <person name="Yin Y."/>
            <person name="Wang J."/>
        </authorList>
    </citation>
    <scope>NUCLEOTIDE SEQUENCE [LARGE SCALE GENOMIC DNA]</scope>
    <source>
        <strain evidence="4">05x7-T-G4-1.051#20</strain>
    </source>
</reference>
<evidence type="ECO:0000259" key="3">
    <source>
        <dbReference type="Pfam" id="PF22749"/>
    </source>
</evidence>
<dbReference type="AlphaFoldDB" id="K1R8U3"/>
<dbReference type="PANTHER" id="PTHR21357">
    <property type="entry name" value="FAM172 FAMILY PROTEIN HOMOLOG CG10038"/>
    <property type="match status" value="1"/>
</dbReference>
<dbReference type="InterPro" id="IPR053858">
    <property type="entry name" value="Arb2_dom"/>
</dbReference>
<feature type="region of interest" description="Disordered" evidence="1">
    <location>
        <begin position="402"/>
        <end position="453"/>
    </location>
</feature>
<feature type="signal peptide" evidence="2">
    <location>
        <begin position="1"/>
        <end position="24"/>
    </location>
</feature>
<evidence type="ECO:0000313" key="4">
    <source>
        <dbReference type="EMBL" id="EKC30411.1"/>
    </source>
</evidence>
<gene>
    <name evidence="4" type="ORF">CGI_10003651</name>
</gene>
<dbReference type="InterPro" id="IPR048263">
    <property type="entry name" value="Arb2"/>
</dbReference>
<dbReference type="GO" id="GO:0031048">
    <property type="term" value="P:regulatory ncRNA-mediated heterochromatin formation"/>
    <property type="evidence" value="ECO:0007669"/>
    <property type="project" value="TreeGrafter"/>
</dbReference>
<dbReference type="EMBL" id="JH818603">
    <property type="protein sequence ID" value="EKC30411.1"/>
    <property type="molecule type" value="Genomic_DNA"/>
</dbReference>
<organism evidence="4">
    <name type="scientific">Magallana gigas</name>
    <name type="common">Pacific oyster</name>
    <name type="synonym">Crassostrea gigas</name>
    <dbReference type="NCBI Taxonomy" id="29159"/>
    <lineage>
        <taxon>Eukaryota</taxon>
        <taxon>Metazoa</taxon>
        <taxon>Spiralia</taxon>
        <taxon>Lophotrochozoa</taxon>
        <taxon>Mollusca</taxon>
        <taxon>Bivalvia</taxon>
        <taxon>Autobranchia</taxon>
        <taxon>Pteriomorphia</taxon>
        <taxon>Ostreida</taxon>
        <taxon>Ostreoidea</taxon>
        <taxon>Ostreidae</taxon>
        <taxon>Magallana</taxon>
    </lineage>
</organism>
<name>K1R8U3_MAGGI</name>
<evidence type="ECO:0000256" key="1">
    <source>
        <dbReference type="SAM" id="MobiDB-lite"/>
    </source>
</evidence>
<dbReference type="SUPFAM" id="SSF53474">
    <property type="entry name" value="alpha/beta-Hydrolases"/>
    <property type="match status" value="1"/>
</dbReference>
<evidence type="ECO:0000256" key="2">
    <source>
        <dbReference type="SAM" id="SignalP"/>
    </source>
</evidence>
<dbReference type="Pfam" id="PF22749">
    <property type="entry name" value="Arb2"/>
    <property type="match status" value="1"/>
</dbReference>
<dbReference type="InterPro" id="IPR029058">
    <property type="entry name" value="AB_hydrolase_fold"/>
</dbReference>
<dbReference type="InParanoid" id="K1R8U3"/>
<keyword evidence="2" id="KW-0732">Signal</keyword>
<feature type="chain" id="PRO_5043870325" description="Arb2 domain-containing protein" evidence="2">
    <location>
        <begin position="25"/>
        <end position="453"/>
    </location>
</feature>
<feature type="compositionally biased region" description="Basic and acidic residues" evidence="1">
    <location>
        <begin position="402"/>
        <end position="423"/>
    </location>
</feature>
<dbReference type="GO" id="GO:0005634">
    <property type="term" value="C:nucleus"/>
    <property type="evidence" value="ECO:0007669"/>
    <property type="project" value="TreeGrafter"/>
</dbReference>
<feature type="domain" description="Arb2" evidence="3">
    <location>
        <begin position="111"/>
        <end position="355"/>
    </location>
</feature>
<sequence length="453" mass="52453">MKVFFHGITVLPLLIFQSIRWSPASKVSTLDYDTLQLVARQQWWHIIHYSMDPDFQHRSSPQCHIQQDDLYLCRFPSLLIAVLHALPKIPNLLWSFICRMATGEEEEVFDFPKTLEEFKFYFNKEGQLRNVETDEPFNFVVDPDNHKYNQKRYEALGNIITDHVYKLLEDHKLRRVKIPVDPKPEEPTSFFYMSEDALEKDKLLILIHGNGVVRAGQWARRLIINDCLDSGTQLPFIEWAIKEGYGVIVANTNYNKANDKKDGQEIRYSETPEDHMECVWKNFIHKSKASAIGIVAHSYGGVVTLELAKNHIDEFWRRVFAVALTDSVHSFHHQNGDESVIHFYTERAKNWASSLDELDTPIETYSDYCPTVAAGTDKHEYTSYSSRFSIFKFLSEKYREMTEPGGEKAESSEKESSVKKEAEETAMSQDISASQIDVEMNSQNPDESQKEEL</sequence>
<proteinExistence type="predicted"/>
<dbReference type="GO" id="GO:0035197">
    <property type="term" value="F:siRNA binding"/>
    <property type="evidence" value="ECO:0007669"/>
    <property type="project" value="TreeGrafter"/>
</dbReference>
<dbReference type="Gene3D" id="3.40.50.1820">
    <property type="entry name" value="alpha/beta hydrolase"/>
    <property type="match status" value="1"/>
</dbReference>
<dbReference type="HOGENOM" id="CLU_604466_0_0_1"/>
<dbReference type="FunCoup" id="K1R8U3">
    <property type="interactions" value="1739"/>
</dbReference>
<protein>
    <recommendedName>
        <fullName evidence="3">Arb2 domain-containing protein</fullName>
    </recommendedName>
</protein>
<feature type="compositionally biased region" description="Polar residues" evidence="1">
    <location>
        <begin position="426"/>
        <end position="446"/>
    </location>
</feature>